<dbReference type="Ensembl" id="ENSOANT00000019347.3">
    <property type="protein sequence ID" value="ENSOANP00000019344.2"/>
    <property type="gene ID" value="ENSOANG00000012224.3"/>
</dbReference>
<organism evidence="5 6">
    <name type="scientific">Ornithorhynchus anatinus</name>
    <name type="common">Duckbill platypus</name>
    <dbReference type="NCBI Taxonomy" id="9258"/>
    <lineage>
        <taxon>Eukaryota</taxon>
        <taxon>Metazoa</taxon>
        <taxon>Chordata</taxon>
        <taxon>Craniata</taxon>
        <taxon>Vertebrata</taxon>
        <taxon>Euteleostomi</taxon>
        <taxon>Mammalia</taxon>
        <taxon>Monotremata</taxon>
        <taxon>Ornithorhynchidae</taxon>
        <taxon>Ornithorhynchus</taxon>
    </lineage>
</organism>
<feature type="compositionally biased region" description="Basic and acidic residues" evidence="2">
    <location>
        <begin position="697"/>
        <end position="707"/>
    </location>
</feature>
<dbReference type="Bgee" id="ENSOANG00000012224">
    <property type="expression patterns" value="Expressed in testis and 5 other cell types or tissues"/>
</dbReference>
<keyword evidence="1" id="KW-0175">Coiled coil</keyword>
<name>F7FNU8_ORNAN</name>
<dbReference type="GeneTree" id="ENSGT00940000153246"/>
<reference evidence="5" key="3">
    <citation type="submission" date="2025-09" db="UniProtKB">
        <authorList>
            <consortium name="Ensembl"/>
        </authorList>
    </citation>
    <scope>IDENTIFICATION</scope>
    <source>
        <strain evidence="5">Glennie</strain>
    </source>
</reference>
<dbReference type="STRING" id="9258.ENSOANP00000019344"/>
<evidence type="ECO:0000259" key="3">
    <source>
        <dbReference type="Pfam" id="PF14643"/>
    </source>
</evidence>
<dbReference type="InterPro" id="IPR028089">
    <property type="entry name" value="DUF4455"/>
</dbReference>
<feature type="region of interest" description="Disordered" evidence="2">
    <location>
        <begin position="583"/>
        <end position="707"/>
    </location>
</feature>
<dbReference type="OMA" id="FQEEQNM"/>
<feature type="compositionally biased region" description="Basic and acidic residues" evidence="2">
    <location>
        <begin position="618"/>
        <end position="644"/>
    </location>
</feature>
<proteinExistence type="predicted"/>
<dbReference type="PANTHER" id="PTHR21444">
    <property type="entry name" value="COILED-COIL DOMAIN-CONTAINING PROTEIN 180"/>
    <property type="match status" value="1"/>
</dbReference>
<dbReference type="eggNOG" id="ENOG502QT47">
    <property type="taxonomic scope" value="Eukaryota"/>
</dbReference>
<dbReference type="Pfam" id="PF14643">
    <property type="entry name" value="DUF4455"/>
    <property type="match status" value="1"/>
</dbReference>
<feature type="domain" description="DUF4455" evidence="3">
    <location>
        <begin position="134"/>
        <end position="421"/>
    </location>
</feature>
<dbReference type="InParanoid" id="F7FNU8"/>
<feature type="compositionally biased region" description="Polar residues" evidence="2">
    <location>
        <begin position="1185"/>
        <end position="1205"/>
    </location>
</feature>
<feature type="coiled-coil region" evidence="1">
    <location>
        <begin position="1340"/>
        <end position="1371"/>
    </location>
</feature>
<sequence>MADLAKVGKVTVVDGGKVYRQIFDDEVQLVHSLAATRKKAAENPYRLTSRKVPLIRNFETQPGKLLSDRQQSWVQGLPNDGVTENPVLYREIKKSAIKEAQESEDTIAAREVRGLADSIVPEKSNSNLIDWLENHRRSRHEAAVTAFEQEMAQIGMEMESTILEPGKVLLTKLSESDETIQLLFQKMENSEELGTFTIEGLWELWNSIAQESLKRRRWIKEMDEALNNVEAARMEKIKVVLKKYTKILEEISYLMPPDVYRLIHKEAMVINQALLANQRAIAKLILHLMEADLKKELAHRFRWQDQVKVWKKIKKDAVIESFSAFIASEEIQNPPALKEDLEIMIKEQTLFSQKIIQLLHSVSNVLPPTYTKSLMNEWYNSLVTLNKQLDAYNVQCMMKIRIQHEKTWEKCLSQVQKYKQSFEAQAKQMEWKSKDFYKYLQEAVQLWEVHHFNLSQQEQELQVKIDECRQKHENEDQTKEANLDMILDKLRQQSTEEDLKAHLEMAYASLKDIKTGYETFHHDLLEKVMTYPEAILKELTSYSTSLSQYFGVREIFVQTLDGEARFTFKDPEPVIVASIKKMEDVKETPRESHSYRSYEQAEAETREKSLVEESEETENGRKNLPEENKESEIGGKSPIERNDKTQMTVLAQEREGTENICETQPLDSQKMESQKEGEEIESQSVEETTAATSQDKAISEESGVKENPDSVMEVFTTSSGNTYSVFQPNGVHESQMSWTFLGSVMTEKMPSPKYLNQVVLPDGLFLELKKSIRIGFFEHLEKWFDQALSNANVIVAAKSEEINSELELRFHIQDPRAQRIEKEIYSVRAAELLLHQDRLDRHCAGVIEALDKEKVEFIKVQDEQNIRSKNFRKKITNMELFFLNATKSDKLVFLSNSLRSELLHHVEVMQISLRSYRQYLEEALGKLRDSNIDFIKACRLFSEGGNFSSEEIELFCTRLEKESSRIEFVEGLIMVDMEKMESYYLEKATDVIHKFETRFHNLTVDLLFLEKIQRFLTNLQVKIKTEVANSNFQTEMLNADLKQFQNKIDICGHPSVDKKTVTAEDVYSFAKYLMEKFTQRTMYLNSYLTQLEHKSSVMEPLVPLQDNGITTSSVQLESYKEESKVESITSEILVQPSRMGKSMIDDVAVEVIKNILEIPVRRSIDYSQERDDCLQLGIAGNNIGSNGQKCASQQPEGNLSVSQKKASGLTKKRSSGSVFKYSRPNRQDKKYQIFGEKPETSEHFKGIIHHLLWESNEILLTVAEDFYRKEKHPITRPDYLQETFDQCAEMLGKKLLDYQRQTDDYHNSCLLEFRSQLKEFEEHLPRVLHLVIESFLQQHLQNLLCSIDEIRQQFKNKLEQWERAKAENQNKLRPALGHPESFQQMKSLCQEEARRQEEHKYGISANTKKLQKCANKCARNFVISLVALSKKLLLELDEVVTIDEVQVAKTEVPKQKTLTLIRWKRAGLSLEEEELKPLCERGFRKWPGIPSTVLTRQNKILTRKSATVKTTKTTLGHLAAVEARDAAYMKYLDTLQGELDSITEESTIQMKKAQKWKEWWDLSVQTINQLYA</sequence>
<dbReference type="Proteomes" id="UP000002279">
    <property type="component" value="Chromosome 4"/>
</dbReference>
<dbReference type="PANTHER" id="PTHR21444:SF14">
    <property type="entry name" value="COILED-COIL DOMAIN-CONTAINING PROTEIN 180"/>
    <property type="match status" value="1"/>
</dbReference>
<evidence type="ECO:0000256" key="2">
    <source>
        <dbReference type="SAM" id="MobiDB-lite"/>
    </source>
</evidence>
<feature type="domain" description="DUF4456" evidence="4">
    <location>
        <begin position="1260"/>
        <end position="1462"/>
    </location>
</feature>
<evidence type="ECO:0000256" key="1">
    <source>
        <dbReference type="SAM" id="Coils"/>
    </source>
</evidence>
<keyword evidence="6" id="KW-1185">Reference proteome</keyword>
<evidence type="ECO:0000313" key="6">
    <source>
        <dbReference type="Proteomes" id="UP000002279"/>
    </source>
</evidence>
<accession>F7FNU8</accession>
<evidence type="ECO:0008006" key="7">
    <source>
        <dbReference type="Google" id="ProtNLM"/>
    </source>
</evidence>
<reference evidence="5" key="2">
    <citation type="submission" date="2025-08" db="UniProtKB">
        <authorList>
            <consortium name="Ensembl"/>
        </authorList>
    </citation>
    <scope>IDENTIFICATION</scope>
    <source>
        <strain evidence="5">Glennie</strain>
    </source>
</reference>
<evidence type="ECO:0000259" key="4">
    <source>
        <dbReference type="Pfam" id="PF14644"/>
    </source>
</evidence>
<feature type="region of interest" description="Disordered" evidence="2">
    <location>
        <begin position="1185"/>
        <end position="1214"/>
    </location>
</feature>
<dbReference type="FunCoup" id="F7FNU8">
    <property type="interactions" value="99"/>
</dbReference>
<dbReference type="Pfam" id="PF14644">
    <property type="entry name" value="DUF4456"/>
    <property type="match status" value="1"/>
</dbReference>
<dbReference type="InterPro" id="IPR027914">
    <property type="entry name" value="DUF4456"/>
</dbReference>
<reference evidence="5 6" key="1">
    <citation type="journal article" date="2008" name="Nature">
        <title>Genome analysis of the platypus reveals unique signatures of evolution.</title>
        <authorList>
            <person name="Warren W.C."/>
            <person name="Hillier L.W."/>
            <person name="Marshall Graves J.A."/>
            <person name="Birney E."/>
            <person name="Ponting C.P."/>
            <person name="Grutzner F."/>
            <person name="Belov K."/>
            <person name="Miller W."/>
            <person name="Clarke L."/>
            <person name="Chinwalla A.T."/>
            <person name="Yang S.P."/>
            <person name="Heger A."/>
            <person name="Locke D.P."/>
            <person name="Miethke P."/>
            <person name="Waters P.D."/>
            <person name="Veyrunes F."/>
            <person name="Fulton L."/>
            <person name="Fulton B."/>
            <person name="Graves T."/>
            <person name="Wallis J."/>
            <person name="Puente X.S."/>
            <person name="Lopez-Otin C."/>
            <person name="Ordonez G.R."/>
            <person name="Eichler E.E."/>
            <person name="Chen L."/>
            <person name="Cheng Z."/>
            <person name="Deakin J.E."/>
            <person name="Alsop A."/>
            <person name="Thompson K."/>
            <person name="Kirby P."/>
            <person name="Papenfuss A.T."/>
            <person name="Wakefield M.J."/>
            <person name="Olender T."/>
            <person name="Lancet D."/>
            <person name="Huttley G.A."/>
            <person name="Smit A.F."/>
            <person name="Pask A."/>
            <person name="Temple-Smith P."/>
            <person name="Batzer M.A."/>
            <person name="Walker J.A."/>
            <person name="Konkel M.K."/>
            <person name="Harris R.S."/>
            <person name="Whittington C.M."/>
            <person name="Wong E.S."/>
            <person name="Gemmell N.J."/>
            <person name="Buschiazzo E."/>
            <person name="Vargas Jentzsch I.M."/>
            <person name="Merkel A."/>
            <person name="Schmitz J."/>
            <person name="Zemann A."/>
            <person name="Churakov G."/>
            <person name="Kriegs J.O."/>
            <person name="Brosius J."/>
            <person name="Murchison E.P."/>
            <person name="Sachidanandam R."/>
            <person name="Smith C."/>
            <person name="Hannon G.J."/>
            <person name="Tsend-Ayush E."/>
            <person name="McMillan D."/>
            <person name="Attenborough R."/>
            <person name="Rens W."/>
            <person name="Ferguson-Smith M."/>
            <person name="Lefevre C.M."/>
            <person name="Sharp J.A."/>
            <person name="Nicholas K.R."/>
            <person name="Ray D.A."/>
            <person name="Kube M."/>
            <person name="Reinhardt R."/>
            <person name="Pringle T.H."/>
            <person name="Taylor J."/>
            <person name="Jones R.C."/>
            <person name="Nixon B."/>
            <person name="Dacheux J.L."/>
            <person name="Niwa H."/>
            <person name="Sekita Y."/>
            <person name="Huang X."/>
            <person name="Stark A."/>
            <person name="Kheradpour P."/>
            <person name="Kellis M."/>
            <person name="Flicek P."/>
            <person name="Chen Y."/>
            <person name="Webber C."/>
            <person name="Hardison R."/>
            <person name="Nelson J."/>
            <person name="Hallsworth-Pepin K."/>
            <person name="Delehaunty K."/>
            <person name="Markovic C."/>
            <person name="Minx P."/>
            <person name="Feng Y."/>
            <person name="Kremitzki C."/>
            <person name="Mitreva M."/>
            <person name="Glasscock J."/>
            <person name="Wylie T."/>
            <person name="Wohldmann P."/>
            <person name="Thiru P."/>
            <person name="Nhan M.N."/>
            <person name="Pohl C.S."/>
            <person name="Smith S.M."/>
            <person name="Hou S."/>
            <person name="Nefedov M."/>
            <person name="de Jong P.J."/>
            <person name="Renfree M.B."/>
            <person name="Mardis E.R."/>
            <person name="Wilson R.K."/>
        </authorList>
    </citation>
    <scope>NUCLEOTIDE SEQUENCE [LARGE SCALE GENOMIC DNA]</scope>
    <source>
        <strain evidence="5 6">Glennie</strain>
    </source>
</reference>
<protein>
    <recommendedName>
        <fullName evidence="7">Coiled-coil domain containing 180</fullName>
    </recommendedName>
</protein>
<evidence type="ECO:0000313" key="5">
    <source>
        <dbReference type="Ensembl" id="ENSOANP00000019344.2"/>
    </source>
</evidence>
<feature type="compositionally biased region" description="Basic and acidic residues" evidence="2">
    <location>
        <begin position="583"/>
        <end position="596"/>
    </location>
</feature>
<gene>
    <name evidence="5" type="primary">CCDC180</name>
</gene>
<dbReference type="HOGENOM" id="CLU_016947_0_0_1"/>